<dbReference type="InterPro" id="IPR017871">
    <property type="entry name" value="ABC_transporter-like_CS"/>
</dbReference>
<protein>
    <submittedName>
        <fullName evidence="7">ABC transporter ATP-binding protein</fullName>
    </submittedName>
</protein>
<dbReference type="InterPro" id="IPR027417">
    <property type="entry name" value="P-loop_NTPase"/>
</dbReference>
<feature type="domain" description="ABC transporter" evidence="6">
    <location>
        <begin position="359"/>
        <end position="594"/>
    </location>
</feature>
<evidence type="ECO:0000256" key="2">
    <source>
        <dbReference type="ARBA" id="ARBA00022448"/>
    </source>
</evidence>
<evidence type="ECO:0000256" key="3">
    <source>
        <dbReference type="ARBA" id="ARBA00022741"/>
    </source>
</evidence>
<evidence type="ECO:0000256" key="1">
    <source>
        <dbReference type="ARBA" id="ARBA00005417"/>
    </source>
</evidence>
<keyword evidence="3" id="KW-0547">Nucleotide-binding</keyword>
<keyword evidence="8" id="KW-1185">Reference proteome</keyword>
<accession>A0A8J2U075</accession>
<evidence type="ECO:0000313" key="7">
    <source>
        <dbReference type="EMBL" id="GGA23475.1"/>
    </source>
</evidence>
<gene>
    <name evidence="7" type="ORF">GCM10011333_28130</name>
</gene>
<evidence type="ECO:0000259" key="6">
    <source>
        <dbReference type="PROSITE" id="PS50893"/>
    </source>
</evidence>
<evidence type="ECO:0000313" key="8">
    <source>
        <dbReference type="Proteomes" id="UP000616114"/>
    </source>
</evidence>
<sequence length="602" mass="63609">MSRDSDLLVDVRDLHVSFRGVPAVRGVSLQVSPGEVVALVGESGSGKSVTARALLGLAGGTVSGTSSGVDVRAARLRVAGVNVLADATRADGTVPDAASAGRRPGSHGNGDLGRSTGPAREREPSRLRRVLHGVTETRGAQLERRLRDLRGNRVGLVAQDPFAGLDPLRPVGREIADALRLHTGLDAGARRQRVVELLTRAGVPEPELRAGQRPGELSGGLRQRVLIAAAIAAEPDLLIADEPTTALDATVQAGILKLLASFADEGRGVLLISHDLAVVAQLANRILVMREGQVVEEGPATRVVSAPGHSYTRMLLDAVPAERPRRAAPEQPAPGVTVPGPDAVAPDSGEPAPGEPPLLRARDIHVSFRLPGGRRLQAVEGVSAELRRGSSLGIVGESGSGKSTFARVLLGLQRPDSGTMELAGEAWVPGPESRRRSRRRRIAAVPQDPFGALDPRWTVGKTLADAAGARSEVPALLRRVRLTEEIAARRPRNLSPGQRQRVAIARALAQRPELLIADEPLSSLDVSIQAQVLDLLDELRAELGLSLILVSHDLGVVRAVTDDVMVMRDGRIVEHGPTEEIFSHPGEPYTKALVAAAPRLRG</sequence>
<dbReference type="InterPro" id="IPR003439">
    <property type="entry name" value="ABC_transporter-like_ATP-bd"/>
</dbReference>
<dbReference type="InterPro" id="IPR013563">
    <property type="entry name" value="Oligopep_ABC_C"/>
</dbReference>
<dbReference type="GO" id="GO:0015833">
    <property type="term" value="P:peptide transport"/>
    <property type="evidence" value="ECO:0007669"/>
    <property type="project" value="InterPro"/>
</dbReference>
<dbReference type="InterPro" id="IPR050319">
    <property type="entry name" value="ABC_transp_ATP-bind"/>
</dbReference>
<dbReference type="RefSeq" id="WP_188551533.1">
    <property type="nucleotide sequence ID" value="NZ_BMFY01000014.1"/>
</dbReference>
<dbReference type="PANTHER" id="PTHR43776">
    <property type="entry name" value="TRANSPORT ATP-BINDING PROTEIN"/>
    <property type="match status" value="1"/>
</dbReference>
<comment type="caution">
    <text evidence="7">The sequence shown here is derived from an EMBL/GenBank/DDBJ whole genome shotgun (WGS) entry which is preliminary data.</text>
</comment>
<dbReference type="EMBL" id="BMFY01000014">
    <property type="protein sequence ID" value="GGA23475.1"/>
    <property type="molecule type" value="Genomic_DNA"/>
</dbReference>
<feature type="region of interest" description="Disordered" evidence="5">
    <location>
        <begin position="322"/>
        <end position="358"/>
    </location>
</feature>
<dbReference type="Pfam" id="PF00005">
    <property type="entry name" value="ABC_tran"/>
    <property type="match status" value="3"/>
</dbReference>
<dbReference type="Proteomes" id="UP000616114">
    <property type="component" value="Unassembled WGS sequence"/>
</dbReference>
<reference evidence="7" key="2">
    <citation type="submission" date="2020-09" db="EMBL/GenBank/DDBJ databases">
        <authorList>
            <person name="Sun Q."/>
            <person name="Zhou Y."/>
        </authorList>
    </citation>
    <scope>NUCLEOTIDE SEQUENCE</scope>
    <source>
        <strain evidence="7">CGMCC 1.12785</strain>
    </source>
</reference>
<dbReference type="GO" id="GO:0055085">
    <property type="term" value="P:transmembrane transport"/>
    <property type="evidence" value="ECO:0007669"/>
    <property type="project" value="UniProtKB-ARBA"/>
</dbReference>
<dbReference type="Pfam" id="PF08352">
    <property type="entry name" value="oligo_HPY"/>
    <property type="match status" value="2"/>
</dbReference>
<dbReference type="GO" id="GO:0016887">
    <property type="term" value="F:ATP hydrolysis activity"/>
    <property type="evidence" value="ECO:0007669"/>
    <property type="project" value="InterPro"/>
</dbReference>
<name>A0A8J2U075_9MICO</name>
<evidence type="ECO:0000256" key="5">
    <source>
        <dbReference type="SAM" id="MobiDB-lite"/>
    </source>
</evidence>
<evidence type="ECO:0000256" key="4">
    <source>
        <dbReference type="ARBA" id="ARBA00022840"/>
    </source>
</evidence>
<comment type="similarity">
    <text evidence="1">Belongs to the ABC transporter superfamily.</text>
</comment>
<reference evidence="7" key="1">
    <citation type="journal article" date="2014" name="Int. J. Syst. Evol. Microbiol.">
        <title>Complete genome sequence of Corynebacterium casei LMG S-19264T (=DSM 44701T), isolated from a smear-ripened cheese.</title>
        <authorList>
            <consortium name="US DOE Joint Genome Institute (JGI-PGF)"/>
            <person name="Walter F."/>
            <person name="Albersmeier A."/>
            <person name="Kalinowski J."/>
            <person name="Ruckert C."/>
        </authorList>
    </citation>
    <scope>NUCLEOTIDE SEQUENCE</scope>
    <source>
        <strain evidence="7">CGMCC 1.12785</strain>
    </source>
</reference>
<dbReference type="SUPFAM" id="SSF52540">
    <property type="entry name" value="P-loop containing nucleoside triphosphate hydrolases"/>
    <property type="match status" value="2"/>
</dbReference>
<dbReference type="SMART" id="SM00382">
    <property type="entry name" value="AAA"/>
    <property type="match status" value="2"/>
</dbReference>
<keyword evidence="2" id="KW-0813">Transport</keyword>
<dbReference type="PROSITE" id="PS50893">
    <property type="entry name" value="ABC_TRANSPORTER_2"/>
    <property type="match status" value="2"/>
</dbReference>
<feature type="region of interest" description="Disordered" evidence="5">
    <location>
        <begin position="93"/>
        <end position="130"/>
    </location>
</feature>
<dbReference type="CDD" id="cd03257">
    <property type="entry name" value="ABC_NikE_OppD_transporters"/>
    <property type="match status" value="2"/>
</dbReference>
<feature type="domain" description="ABC transporter" evidence="6">
    <location>
        <begin position="9"/>
        <end position="316"/>
    </location>
</feature>
<dbReference type="PANTHER" id="PTHR43776:SF7">
    <property type="entry name" value="D,D-DIPEPTIDE TRANSPORT ATP-BINDING PROTEIN DDPF-RELATED"/>
    <property type="match status" value="1"/>
</dbReference>
<dbReference type="InterPro" id="IPR003593">
    <property type="entry name" value="AAA+_ATPase"/>
</dbReference>
<organism evidence="7 8">
    <name type="scientific">Sediminivirga luteola</name>
    <dbReference type="NCBI Taxonomy" id="1774748"/>
    <lineage>
        <taxon>Bacteria</taxon>
        <taxon>Bacillati</taxon>
        <taxon>Actinomycetota</taxon>
        <taxon>Actinomycetes</taxon>
        <taxon>Micrococcales</taxon>
        <taxon>Brevibacteriaceae</taxon>
        <taxon>Sediminivirga</taxon>
    </lineage>
</organism>
<dbReference type="Gene3D" id="3.40.50.300">
    <property type="entry name" value="P-loop containing nucleotide triphosphate hydrolases"/>
    <property type="match status" value="2"/>
</dbReference>
<keyword evidence="4 7" id="KW-0067">ATP-binding</keyword>
<dbReference type="PROSITE" id="PS00211">
    <property type="entry name" value="ABC_TRANSPORTER_1"/>
    <property type="match status" value="1"/>
</dbReference>
<dbReference type="GO" id="GO:0005524">
    <property type="term" value="F:ATP binding"/>
    <property type="evidence" value="ECO:0007669"/>
    <property type="project" value="UniProtKB-KW"/>
</dbReference>
<dbReference type="AlphaFoldDB" id="A0A8J2U075"/>
<proteinExistence type="inferred from homology"/>